<dbReference type="InterPro" id="IPR000209">
    <property type="entry name" value="Peptidase_S8/S53_dom"/>
</dbReference>
<name>A0ABX2B262_9BACT</name>
<dbReference type="InterPro" id="IPR050131">
    <property type="entry name" value="Peptidase_S8_subtilisin-like"/>
</dbReference>
<gene>
    <name evidence="7" type="ORF">HPS54_08795</name>
</gene>
<evidence type="ECO:0000256" key="3">
    <source>
        <dbReference type="ARBA" id="ARBA00022801"/>
    </source>
</evidence>
<evidence type="ECO:0000256" key="1">
    <source>
        <dbReference type="ARBA" id="ARBA00011073"/>
    </source>
</evidence>
<keyword evidence="2 5" id="KW-0645">Protease</keyword>
<keyword evidence="3 5" id="KW-0378">Hydrolase</keyword>
<evidence type="ECO:0000256" key="5">
    <source>
        <dbReference type="PROSITE-ProRule" id="PRU01240"/>
    </source>
</evidence>
<dbReference type="PANTHER" id="PTHR43806:SF11">
    <property type="entry name" value="CEREVISIN-RELATED"/>
    <property type="match status" value="1"/>
</dbReference>
<dbReference type="SUPFAM" id="SSF52743">
    <property type="entry name" value="Subtilisin-like"/>
    <property type="match status" value="1"/>
</dbReference>
<comment type="caution">
    <text evidence="7">The sequence shown here is derived from an EMBL/GenBank/DDBJ whole genome shotgun (WGS) entry which is preliminary data.</text>
</comment>
<dbReference type="PROSITE" id="PS51892">
    <property type="entry name" value="SUBTILASE"/>
    <property type="match status" value="1"/>
</dbReference>
<comment type="similarity">
    <text evidence="1 5">Belongs to the peptidase S8 family.</text>
</comment>
<dbReference type="Proteomes" id="UP000820977">
    <property type="component" value="Unassembled WGS sequence"/>
</dbReference>
<dbReference type="RefSeq" id="WP_172345070.1">
    <property type="nucleotide sequence ID" value="NZ_CATEIB010000056.1"/>
</dbReference>
<evidence type="ECO:0000313" key="8">
    <source>
        <dbReference type="Proteomes" id="UP000820977"/>
    </source>
</evidence>
<dbReference type="Pfam" id="PF00082">
    <property type="entry name" value="Peptidase_S8"/>
    <property type="match status" value="2"/>
</dbReference>
<dbReference type="InterPro" id="IPR015500">
    <property type="entry name" value="Peptidase_S8_subtilisin-rel"/>
</dbReference>
<organism evidence="7 8">
    <name type="scientific">Xylanibacter caecicola</name>
    <dbReference type="NCBI Taxonomy" id="2736294"/>
    <lineage>
        <taxon>Bacteria</taxon>
        <taxon>Pseudomonadati</taxon>
        <taxon>Bacteroidota</taxon>
        <taxon>Bacteroidia</taxon>
        <taxon>Bacteroidales</taxon>
        <taxon>Prevotellaceae</taxon>
        <taxon>Xylanibacter</taxon>
    </lineage>
</organism>
<dbReference type="PRINTS" id="PR00723">
    <property type="entry name" value="SUBTILISIN"/>
</dbReference>
<dbReference type="PANTHER" id="PTHR43806">
    <property type="entry name" value="PEPTIDASE S8"/>
    <property type="match status" value="1"/>
</dbReference>
<feature type="active site" description="Charge relay system" evidence="5">
    <location>
        <position position="209"/>
    </location>
</feature>
<keyword evidence="4 5" id="KW-0720">Serine protease</keyword>
<dbReference type="Gene3D" id="3.40.50.200">
    <property type="entry name" value="Peptidase S8/S53 domain"/>
    <property type="match status" value="2"/>
</dbReference>
<accession>A0ABX2B262</accession>
<feature type="active site" description="Charge relay system" evidence="5">
    <location>
        <position position="576"/>
    </location>
</feature>
<dbReference type="InterPro" id="IPR036852">
    <property type="entry name" value="Peptidase_S8/S53_dom_sf"/>
</dbReference>
<evidence type="ECO:0000313" key="7">
    <source>
        <dbReference type="EMBL" id="NPE25606.1"/>
    </source>
</evidence>
<keyword evidence="8" id="KW-1185">Reference proteome</keyword>
<reference evidence="7 8" key="1">
    <citation type="submission" date="2020-05" db="EMBL/GenBank/DDBJ databases">
        <title>Distinct polysaccharide utilization as determinants for interspecies competition between intestinal Prevotella spp.</title>
        <authorList>
            <person name="Galvez E.J.C."/>
            <person name="Iljazovic A."/>
            <person name="Strowig T."/>
        </authorList>
    </citation>
    <scope>NUCLEOTIDE SEQUENCE [LARGE SCALE GENOMIC DNA]</scope>
    <source>
        <strain evidence="7 8">PCHR</strain>
    </source>
</reference>
<sequence length="731" mass="78793">MKRKTFLLLFLFIVQCILADGDYIAKLSPLVRRALNDVAVSAHHRAPLQHVRNICAFVRVEGDAEQVFATNGCTQLARFGDIYIADIPLANLHALACERAVQRIEAGGRCTVLMDTTGIVVGTPAAYRGQSLPQAYTGKGVVMGVQDIGFDLTHPNFYDMATGTYRIKRFWDQLSDGNSGNGLYVGADYRTEADILRYARSRDGLVQTHGTHTLGIAAGSGYDKDFQGIAYDSDICLVSNAVTQDTIFIADEDLYKYTSATDALGFKYIFDYAEEAGKPCVISFSEGSHQDFSGEDVLFYEALEQLVGPGRILVASAGNEGHIKTYFRKPIGQEAAGTFFGYSDRCVYFKLRSADDFILRLTVYGDNGSTNVVTLNSADVLSAPDGKYEHTFTFNGVDVKFTVEGYPSCYDATVMAYEVLAESDVPFGFALPFSAELIGNDADVELFYGSGELTTNAIRPDLCAGESRYSIYSPGSAPAVICAGATSYRTGFVNSHGEWVALDWGKNGVRSGYSSVGPSFDGRMKPEVMAPGTNVVSSFSHFYTANETSGYDIHSEVAKSVFNGTEYTWNVASGTSMSTPVVGGIIALWLEANPQLAPDDIRGILARTCSRMNSKGHAPDNYCGYGEIDAYKGLLDILGVSGISGISSSAPSGVSIRLHEGGQLSFSFDSVPLSAVEVKIYSVAGLICGRYVLPSRQSDATVDISRLNSGVYVLQISSTQPSLSGSVLIRK</sequence>
<proteinExistence type="inferred from homology"/>
<feature type="active site" description="Charge relay system" evidence="5">
    <location>
        <position position="147"/>
    </location>
</feature>
<feature type="domain" description="Peptidase S8/S53" evidence="6">
    <location>
        <begin position="465"/>
        <end position="626"/>
    </location>
</feature>
<feature type="domain" description="Peptidase S8/S53" evidence="6">
    <location>
        <begin position="138"/>
        <end position="321"/>
    </location>
</feature>
<evidence type="ECO:0000256" key="4">
    <source>
        <dbReference type="ARBA" id="ARBA00022825"/>
    </source>
</evidence>
<protein>
    <submittedName>
        <fullName evidence="7">S8 family serine peptidase</fullName>
    </submittedName>
</protein>
<evidence type="ECO:0000256" key="2">
    <source>
        <dbReference type="ARBA" id="ARBA00022670"/>
    </source>
</evidence>
<evidence type="ECO:0000259" key="6">
    <source>
        <dbReference type="Pfam" id="PF00082"/>
    </source>
</evidence>
<dbReference type="EMBL" id="JABKKJ010000014">
    <property type="protein sequence ID" value="NPE25606.1"/>
    <property type="molecule type" value="Genomic_DNA"/>
</dbReference>